<protein>
    <submittedName>
        <fullName evidence="5">PTS lactose/cellobiose transporter subunit IIA</fullName>
    </submittedName>
</protein>
<dbReference type="Gene3D" id="1.20.58.80">
    <property type="entry name" value="Phosphotransferase system, lactose/cellobiose-type IIA subunit"/>
    <property type="match status" value="1"/>
</dbReference>
<evidence type="ECO:0000256" key="4">
    <source>
        <dbReference type="ARBA" id="ARBA00022683"/>
    </source>
</evidence>
<dbReference type="InterPro" id="IPR036542">
    <property type="entry name" value="PTS_IIA_lac/cel_sf"/>
</dbReference>
<evidence type="ECO:0000256" key="2">
    <source>
        <dbReference type="ARBA" id="ARBA00022597"/>
    </source>
</evidence>
<evidence type="ECO:0000256" key="3">
    <source>
        <dbReference type="ARBA" id="ARBA00022679"/>
    </source>
</evidence>
<dbReference type="GO" id="GO:0009401">
    <property type="term" value="P:phosphoenolpyruvate-dependent sugar phosphotransferase system"/>
    <property type="evidence" value="ECO:0007669"/>
    <property type="project" value="UniProtKB-KW"/>
</dbReference>
<keyword evidence="4" id="KW-0598">Phosphotransferase system</keyword>
<dbReference type="SUPFAM" id="SSF46973">
    <property type="entry name" value="Enzyme IIa from lactose specific PTS, IIa-lac"/>
    <property type="match status" value="1"/>
</dbReference>
<dbReference type="GO" id="GO:0016740">
    <property type="term" value="F:transferase activity"/>
    <property type="evidence" value="ECO:0007669"/>
    <property type="project" value="UniProtKB-KW"/>
</dbReference>
<keyword evidence="3" id="KW-0808">Transferase</keyword>
<dbReference type="InterPro" id="IPR003188">
    <property type="entry name" value="PTS_IIA_lac/cel"/>
</dbReference>
<evidence type="ECO:0000256" key="1">
    <source>
        <dbReference type="ARBA" id="ARBA00022448"/>
    </source>
</evidence>
<dbReference type="PANTHER" id="PTHR34382:SF7">
    <property type="entry name" value="PTS SYSTEM N,N'-DIACETYLCHITOBIOSE-SPECIFIC EIIA COMPONENT"/>
    <property type="match status" value="1"/>
</dbReference>
<dbReference type="AlphaFoldDB" id="A0A1S6QJG5"/>
<dbReference type="PANTHER" id="PTHR34382">
    <property type="entry name" value="PTS SYSTEM N,N'-DIACETYLCHITOBIOSE-SPECIFIC EIIA COMPONENT"/>
    <property type="match status" value="1"/>
</dbReference>
<gene>
    <name evidence="5" type="ORF">PL11_007355</name>
</gene>
<dbReference type="RefSeq" id="WP_035167653.1">
    <property type="nucleotide sequence ID" value="NZ_CP018906.1"/>
</dbReference>
<dbReference type="KEGG" id="lcu:PL11_007355"/>
<evidence type="ECO:0000313" key="6">
    <source>
        <dbReference type="Proteomes" id="UP000030361"/>
    </source>
</evidence>
<proteinExistence type="predicted"/>
<keyword evidence="6" id="KW-1185">Reference proteome</keyword>
<dbReference type="Proteomes" id="UP000030361">
    <property type="component" value="Chromosome"/>
</dbReference>
<organism evidence="5 6">
    <name type="scientific">Lentilactobacillus curieae</name>
    <dbReference type="NCBI Taxonomy" id="1138822"/>
    <lineage>
        <taxon>Bacteria</taxon>
        <taxon>Bacillati</taxon>
        <taxon>Bacillota</taxon>
        <taxon>Bacilli</taxon>
        <taxon>Lactobacillales</taxon>
        <taxon>Lactobacillaceae</taxon>
        <taxon>Lentilactobacillus</taxon>
    </lineage>
</organism>
<sequence>MTEQQLAQRAMRILTLAGNAKSKLSNTLDLLSNENVNERSINKLLNEAHELLVRAHKVQNEVIKEVESIDYSILLTHAQDTLMNVETIEFMTNKMLSLQKRSES</sequence>
<keyword evidence="2" id="KW-0762">Sugar transport</keyword>
<evidence type="ECO:0000313" key="5">
    <source>
        <dbReference type="EMBL" id="AQW21745.1"/>
    </source>
</evidence>
<name>A0A1S6QJG5_9LACO</name>
<dbReference type="EMBL" id="CP018906">
    <property type="protein sequence ID" value="AQW21745.1"/>
    <property type="molecule type" value="Genomic_DNA"/>
</dbReference>
<dbReference type="OrthoDB" id="350602at2"/>
<dbReference type="Pfam" id="PF02255">
    <property type="entry name" value="PTS_IIA"/>
    <property type="match status" value="1"/>
</dbReference>
<dbReference type="eggNOG" id="COG1447">
    <property type="taxonomic scope" value="Bacteria"/>
</dbReference>
<reference evidence="5 6" key="1">
    <citation type="journal article" date="2015" name="Genome Announc.">
        <title>Genome Sequence of Lactobacillus curieae CCTCC M 2011381T, a Novel Producer of Gamma-aminobutyric Acid.</title>
        <authorList>
            <person name="Wang Y."/>
            <person name="Wang Y."/>
            <person name="Lang C."/>
            <person name="Wei D."/>
            <person name="Xu P."/>
            <person name="Xie J."/>
        </authorList>
    </citation>
    <scope>NUCLEOTIDE SEQUENCE [LARGE SCALE GENOMIC DNA]</scope>
    <source>
        <strain evidence="5 6">CCTCC M 2011381</strain>
    </source>
</reference>
<keyword evidence="1" id="KW-0813">Transport</keyword>
<accession>A0A1S6QJG5</accession>